<name>A0A5J6MLP3_9PROT</name>
<keyword evidence="1" id="KW-0812">Transmembrane</keyword>
<evidence type="ECO:0000256" key="1">
    <source>
        <dbReference type="SAM" id="Phobius"/>
    </source>
</evidence>
<accession>A0A5J6MLP3</accession>
<protein>
    <submittedName>
        <fullName evidence="2">Uncharacterized protein</fullName>
    </submittedName>
</protein>
<reference evidence="2 3" key="1">
    <citation type="submission" date="2019-08" db="EMBL/GenBank/DDBJ databases">
        <title>Hyperibacter terrae gen. nov., sp. nov. and Hyperibacter viscosus sp. nov., two new members in the family Rhodospirillaceae isolated from the rhizosphere of Hypericum perforatum.</title>
        <authorList>
            <person name="Noviana Z."/>
        </authorList>
    </citation>
    <scope>NUCLEOTIDE SEQUENCE [LARGE SCALE GENOMIC DNA]</scope>
    <source>
        <strain evidence="2 3">R5913</strain>
    </source>
</reference>
<evidence type="ECO:0000313" key="2">
    <source>
        <dbReference type="EMBL" id="QEX18478.1"/>
    </source>
</evidence>
<keyword evidence="1" id="KW-0472">Membrane</keyword>
<dbReference type="KEGG" id="htq:FRZ44_37850"/>
<organism evidence="2 3">
    <name type="scientific">Hypericibacter terrae</name>
    <dbReference type="NCBI Taxonomy" id="2602015"/>
    <lineage>
        <taxon>Bacteria</taxon>
        <taxon>Pseudomonadati</taxon>
        <taxon>Pseudomonadota</taxon>
        <taxon>Alphaproteobacteria</taxon>
        <taxon>Rhodospirillales</taxon>
        <taxon>Dongiaceae</taxon>
        <taxon>Hypericibacter</taxon>
    </lineage>
</organism>
<keyword evidence="1" id="KW-1133">Transmembrane helix</keyword>
<feature type="transmembrane region" description="Helical" evidence="1">
    <location>
        <begin position="47"/>
        <end position="71"/>
    </location>
</feature>
<dbReference type="AlphaFoldDB" id="A0A5J6MLP3"/>
<dbReference type="Proteomes" id="UP000326202">
    <property type="component" value="Chromosome"/>
</dbReference>
<keyword evidence="3" id="KW-1185">Reference proteome</keyword>
<proteinExistence type="predicted"/>
<gene>
    <name evidence="2" type="ORF">FRZ44_37850</name>
</gene>
<dbReference type="EMBL" id="CP042906">
    <property type="protein sequence ID" value="QEX18478.1"/>
    <property type="molecule type" value="Genomic_DNA"/>
</dbReference>
<evidence type="ECO:0000313" key="3">
    <source>
        <dbReference type="Proteomes" id="UP000326202"/>
    </source>
</evidence>
<sequence>MEERRQAAKQRHDFRAEMALTLGTLRSEVQSGFDGAKSSNSRIHSRINAILFTIGGSTILFLLSICGYLFVKASGW</sequence>